<keyword evidence="1" id="KW-0472">Membrane</keyword>
<dbReference type="EMBL" id="PPSL01000006">
    <property type="protein sequence ID" value="PQJ09525.1"/>
    <property type="molecule type" value="Genomic_DNA"/>
</dbReference>
<keyword evidence="1" id="KW-0812">Transmembrane</keyword>
<protein>
    <submittedName>
        <fullName evidence="2">Uncharacterized protein</fullName>
    </submittedName>
</protein>
<keyword evidence="3" id="KW-1185">Reference proteome</keyword>
<evidence type="ECO:0000313" key="3">
    <source>
        <dbReference type="Proteomes" id="UP000239872"/>
    </source>
</evidence>
<sequence length="73" mass="8233">MPNNQNEPAKDNLSVNALRAIIGVFGTLFLCLVAVQNRDVTPLYFILAIPIVMKCIDEESIKKIDDRDEWEGI</sequence>
<evidence type="ECO:0000313" key="2">
    <source>
        <dbReference type="EMBL" id="PQJ09525.1"/>
    </source>
</evidence>
<accession>A0A2S7SSE5</accession>
<comment type="caution">
    <text evidence="2">The sequence shown here is derived from an EMBL/GenBank/DDBJ whole genome shotgun (WGS) entry which is preliminary data.</text>
</comment>
<name>A0A2S7SSE5_9BACT</name>
<gene>
    <name evidence="2" type="ORF">CJD36_020010</name>
</gene>
<proteinExistence type="predicted"/>
<feature type="transmembrane region" description="Helical" evidence="1">
    <location>
        <begin position="17"/>
        <end position="35"/>
    </location>
</feature>
<organism evidence="2 3">
    <name type="scientific">Flavipsychrobacter stenotrophus</name>
    <dbReference type="NCBI Taxonomy" id="2077091"/>
    <lineage>
        <taxon>Bacteria</taxon>
        <taxon>Pseudomonadati</taxon>
        <taxon>Bacteroidota</taxon>
        <taxon>Chitinophagia</taxon>
        <taxon>Chitinophagales</taxon>
        <taxon>Chitinophagaceae</taxon>
        <taxon>Flavipsychrobacter</taxon>
    </lineage>
</organism>
<dbReference type="RefSeq" id="WP_105040975.1">
    <property type="nucleotide sequence ID" value="NZ_PPSL01000006.1"/>
</dbReference>
<keyword evidence="1" id="KW-1133">Transmembrane helix</keyword>
<dbReference type="AlphaFoldDB" id="A0A2S7SSE5"/>
<reference evidence="2 3" key="1">
    <citation type="submission" date="2018-01" db="EMBL/GenBank/DDBJ databases">
        <title>A novel member of the phylum Bacteroidetes isolated from glacier ice.</title>
        <authorList>
            <person name="Liu Q."/>
            <person name="Xin Y.-H."/>
        </authorList>
    </citation>
    <scope>NUCLEOTIDE SEQUENCE [LARGE SCALE GENOMIC DNA]</scope>
    <source>
        <strain evidence="2 3">RB1R16</strain>
    </source>
</reference>
<evidence type="ECO:0000256" key="1">
    <source>
        <dbReference type="SAM" id="Phobius"/>
    </source>
</evidence>
<dbReference type="Proteomes" id="UP000239872">
    <property type="component" value="Unassembled WGS sequence"/>
</dbReference>